<dbReference type="Proteomes" id="UP000204584">
    <property type="component" value="Segment"/>
</dbReference>
<evidence type="ECO:0000313" key="2">
    <source>
        <dbReference type="EMBL" id="AGO83666.1"/>
    </source>
</evidence>
<keyword evidence="3" id="KW-1185">Reference proteome</keyword>
<evidence type="ECO:0000313" key="3">
    <source>
        <dbReference type="Proteomes" id="UP000204584"/>
    </source>
</evidence>
<dbReference type="KEGG" id="vg:16605453"/>
<feature type="region of interest" description="Disordered" evidence="1">
    <location>
        <begin position="1"/>
        <end position="28"/>
    </location>
</feature>
<name>S4VW59_9VIRU</name>
<proteinExistence type="predicted"/>
<reference evidence="2 3" key="1">
    <citation type="journal article" date="2013" name="Science">
        <title>Pandoraviruses: amoeba viruses with genomes up to 2.5 Mb reaching that of parasitic eukaryotes.</title>
        <authorList>
            <person name="Philippe N."/>
            <person name="Legendre M."/>
            <person name="Doutre G."/>
            <person name="Coute Y."/>
            <person name="Poirot O."/>
            <person name="Lescot M."/>
            <person name="Arslan D."/>
            <person name="Seltzer V."/>
            <person name="Bertaux L."/>
            <person name="Bruley C."/>
            <person name="Garin J."/>
            <person name="Claverie J.M."/>
            <person name="Abergel C."/>
        </authorList>
    </citation>
    <scope>NUCLEOTIDE SEQUENCE [LARGE SCALE GENOMIC DNA]</scope>
</reference>
<organism evidence="2 3">
    <name type="scientific">Pandoravirus salinus</name>
    <dbReference type="NCBI Taxonomy" id="1349410"/>
    <lineage>
        <taxon>Viruses</taxon>
        <taxon>Pandoravirus</taxon>
    </lineage>
</organism>
<accession>S4VW59</accession>
<dbReference type="EMBL" id="KC977571">
    <property type="protein sequence ID" value="AGO83666.1"/>
    <property type="molecule type" value="Genomic_DNA"/>
</dbReference>
<dbReference type="RefSeq" id="YP_008436728.1">
    <property type="nucleotide sequence ID" value="NC_022098.1"/>
</dbReference>
<evidence type="ECO:0000256" key="1">
    <source>
        <dbReference type="SAM" id="MobiDB-lite"/>
    </source>
</evidence>
<gene>
    <name evidence="2" type="ORF">psal_cds_175</name>
</gene>
<dbReference type="GeneID" id="16605453"/>
<sequence>MEPSGGAPARWACKAQAEDGPTDKGRPFCNRRGSQVCGHDKDQRMETQCQKDERDDDDDDLCVWEEDGIEYAHIRLDTGDDLKLRVVSYDF</sequence>
<protein>
    <submittedName>
        <fullName evidence="2">Uncharacterized protein</fullName>
    </submittedName>
</protein>